<evidence type="ECO:0000256" key="1">
    <source>
        <dbReference type="SAM" id="MobiDB-lite"/>
    </source>
</evidence>
<dbReference type="Gene3D" id="2.60.120.560">
    <property type="entry name" value="Exo-inulinase, domain 1"/>
    <property type="match status" value="1"/>
</dbReference>
<organism evidence="4 5">
    <name type="scientific">Allorhodopirellula solitaria</name>
    <dbReference type="NCBI Taxonomy" id="2527987"/>
    <lineage>
        <taxon>Bacteria</taxon>
        <taxon>Pseudomonadati</taxon>
        <taxon>Planctomycetota</taxon>
        <taxon>Planctomycetia</taxon>
        <taxon>Pirellulales</taxon>
        <taxon>Pirellulaceae</taxon>
        <taxon>Allorhodopirellula</taxon>
    </lineage>
</organism>
<comment type="caution">
    <text evidence="4">The sequence shown here is derived from an EMBL/GenBank/DDBJ whole genome shotgun (WGS) entry which is preliminary data.</text>
</comment>
<gene>
    <name evidence="4" type="ORF">CA85_40050</name>
</gene>
<evidence type="ECO:0000256" key="2">
    <source>
        <dbReference type="SAM" id="SignalP"/>
    </source>
</evidence>
<keyword evidence="5" id="KW-1185">Reference proteome</keyword>
<dbReference type="EMBL" id="SJPK01000012">
    <property type="protein sequence ID" value="TWT56475.1"/>
    <property type="molecule type" value="Genomic_DNA"/>
</dbReference>
<sequence precursor="true">MFKTLLALTLLIPLVLTNAARSDDSETLIFSDDFERTESQENKDEVGNGWRTNSKARAGGNKQVDLQDGAMHIQMHPAADHAVSVVHPAEFRDGIVKLRFMLENNNDRLGLDFADLKFKDVHAGHLFKVDVTPRFVQINDMKSGNMNMKFYDAKKAKQLTKQQKAFIKTTTKKFPAKIETGQWHQLVVRIEGDKVTATVDDTEAGSFIAPGFAHPTKRTLRLSVPHSAVVDDVKIFALKVEATHDE</sequence>
<evidence type="ECO:0000259" key="3">
    <source>
        <dbReference type="Pfam" id="PF06439"/>
    </source>
</evidence>
<dbReference type="AlphaFoldDB" id="A0A5C5X2R9"/>
<dbReference type="RefSeq" id="WP_246112965.1">
    <property type="nucleotide sequence ID" value="NZ_SJPK01000012.1"/>
</dbReference>
<feature type="signal peptide" evidence="2">
    <location>
        <begin position="1"/>
        <end position="19"/>
    </location>
</feature>
<keyword evidence="2" id="KW-0732">Signal</keyword>
<evidence type="ECO:0000313" key="5">
    <source>
        <dbReference type="Proteomes" id="UP000318053"/>
    </source>
</evidence>
<accession>A0A5C5X2R9</accession>
<dbReference type="Proteomes" id="UP000318053">
    <property type="component" value="Unassembled WGS sequence"/>
</dbReference>
<dbReference type="InterPro" id="IPR010496">
    <property type="entry name" value="AL/BT2_dom"/>
</dbReference>
<proteinExistence type="predicted"/>
<feature type="region of interest" description="Disordered" evidence="1">
    <location>
        <begin position="39"/>
        <end position="61"/>
    </location>
</feature>
<dbReference type="GO" id="GO:0016787">
    <property type="term" value="F:hydrolase activity"/>
    <property type="evidence" value="ECO:0007669"/>
    <property type="project" value="InterPro"/>
</dbReference>
<dbReference type="SUPFAM" id="SSF49899">
    <property type="entry name" value="Concanavalin A-like lectins/glucanases"/>
    <property type="match status" value="1"/>
</dbReference>
<name>A0A5C5X2R9_9BACT</name>
<feature type="domain" description="3-keto-alpha-glucoside-1,2-lyase/3-keto-2-hydroxy-glucal hydratase" evidence="3">
    <location>
        <begin position="48"/>
        <end position="210"/>
    </location>
</feature>
<feature type="chain" id="PRO_5022886965" description="3-keto-alpha-glucoside-1,2-lyase/3-keto-2-hydroxy-glucal hydratase domain-containing protein" evidence="2">
    <location>
        <begin position="20"/>
        <end position="246"/>
    </location>
</feature>
<reference evidence="4 5" key="1">
    <citation type="submission" date="2019-02" db="EMBL/GenBank/DDBJ databases">
        <title>Deep-cultivation of Planctomycetes and their phenomic and genomic characterization uncovers novel biology.</title>
        <authorList>
            <person name="Wiegand S."/>
            <person name="Jogler M."/>
            <person name="Boedeker C."/>
            <person name="Pinto D."/>
            <person name="Vollmers J."/>
            <person name="Rivas-Marin E."/>
            <person name="Kohn T."/>
            <person name="Peeters S.H."/>
            <person name="Heuer A."/>
            <person name="Rast P."/>
            <person name="Oberbeckmann S."/>
            <person name="Bunk B."/>
            <person name="Jeske O."/>
            <person name="Meyerdierks A."/>
            <person name="Storesund J.E."/>
            <person name="Kallscheuer N."/>
            <person name="Luecker S."/>
            <person name="Lage O.M."/>
            <person name="Pohl T."/>
            <person name="Merkel B.J."/>
            <person name="Hornburger P."/>
            <person name="Mueller R.-W."/>
            <person name="Bruemmer F."/>
            <person name="Labrenz M."/>
            <person name="Spormann A.M."/>
            <person name="Op Den Camp H."/>
            <person name="Overmann J."/>
            <person name="Amann R."/>
            <person name="Jetten M.S.M."/>
            <person name="Mascher T."/>
            <person name="Medema M.H."/>
            <person name="Devos D.P."/>
            <person name="Kaster A.-K."/>
            <person name="Ovreas L."/>
            <person name="Rohde M."/>
            <person name="Galperin M.Y."/>
            <person name="Jogler C."/>
        </authorList>
    </citation>
    <scope>NUCLEOTIDE SEQUENCE [LARGE SCALE GENOMIC DNA]</scope>
    <source>
        <strain evidence="4 5">CA85</strain>
    </source>
</reference>
<evidence type="ECO:0000313" key="4">
    <source>
        <dbReference type="EMBL" id="TWT56475.1"/>
    </source>
</evidence>
<protein>
    <recommendedName>
        <fullName evidence="3">3-keto-alpha-glucoside-1,2-lyase/3-keto-2-hydroxy-glucal hydratase domain-containing protein</fullName>
    </recommendedName>
</protein>
<dbReference type="InterPro" id="IPR013320">
    <property type="entry name" value="ConA-like_dom_sf"/>
</dbReference>
<dbReference type="Pfam" id="PF06439">
    <property type="entry name" value="3keto-disac_hyd"/>
    <property type="match status" value="1"/>
</dbReference>